<sequence>MRIRAYLTVSRSRILTVSLSHLRFVVIAAPRIQSPIFVIDKDSPISHRRNFQPFKVGLKLKHLPRCRFTIGPPLPWRNSHHAYKSHQPVGRSAFIATQHSQPVFIPHAQNLQQKPLVLSLQTIQTDALFGSPSCNFRIVDRSHHNPRLFQ</sequence>
<gene>
    <name evidence="1" type="ORF">SDC9_93441</name>
</gene>
<protein>
    <submittedName>
        <fullName evidence="1">Uncharacterized protein</fullName>
    </submittedName>
</protein>
<dbReference type="AlphaFoldDB" id="A0A645A0M1"/>
<comment type="caution">
    <text evidence="1">The sequence shown here is derived from an EMBL/GenBank/DDBJ whole genome shotgun (WGS) entry which is preliminary data.</text>
</comment>
<proteinExistence type="predicted"/>
<evidence type="ECO:0000313" key="1">
    <source>
        <dbReference type="EMBL" id="MPM46735.1"/>
    </source>
</evidence>
<accession>A0A645A0M1</accession>
<dbReference type="EMBL" id="VSSQ01011394">
    <property type="protein sequence ID" value="MPM46735.1"/>
    <property type="molecule type" value="Genomic_DNA"/>
</dbReference>
<name>A0A645A0M1_9ZZZZ</name>
<reference evidence="1" key="1">
    <citation type="submission" date="2019-08" db="EMBL/GenBank/DDBJ databases">
        <authorList>
            <person name="Kucharzyk K."/>
            <person name="Murdoch R.W."/>
            <person name="Higgins S."/>
            <person name="Loffler F."/>
        </authorList>
    </citation>
    <scope>NUCLEOTIDE SEQUENCE</scope>
</reference>
<organism evidence="1">
    <name type="scientific">bioreactor metagenome</name>
    <dbReference type="NCBI Taxonomy" id="1076179"/>
    <lineage>
        <taxon>unclassified sequences</taxon>
        <taxon>metagenomes</taxon>
        <taxon>ecological metagenomes</taxon>
    </lineage>
</organism>